<feature type="repeat" description="PPR" evidence="17">
    <location>
        <begin position="588"/>
        <end position="622"/>
    </location>
</feature>
<feature type="binding site" evidence="15">
    <location>
        <begin position="7"/>
        <end position="14"/>
    </location>
    <ligand>
        <name>GTP</name>
        <dbReference type="ChEBI" id="CHEBI:37565"/>
    </ligand>
</feature>
<dbReference type="Pfam" id="PF13812">
    <property type="entry name" value="PPR_3"/>
    <property type="match status" value="1"/>
</dbReference>
<comment type="caution">
    <text evidence="19">The sequence shown here is derived from an EMBL/GenBank/DDBJ whole genome shotgun (WGS) entry which is preliminary data.</text>
</comment>
<dbReference type="GO" id="GO:0031902">
    <property type="term" value="C:late endosome membrane"/>
    <property type="evidence" value="ECO:0007669"/>
    <property type="project" value="UniProtKB-SubCell"/>
</dbReference>
<dbReference type="PROSITE" id="PS51417">
    <property type="entry name" value="ARF"/>
    <property type="match status" value="1"/>
</dbReference>
<comment type="function">
    <text evidence="13">May play a role in lysosome motility. May play a role in chromosome segregation.</text>
</comment>
<feature type="binding site" evidence="16">
    <location>
        <position position="14"/>
    </location>
    <ligand>
        <name>Mg(2+)</name>
        <dbReference type="ChEBI" id="CHEBI:18420"/>
    </ligand>
</feature>
<dbReference type="InterPro" id="IPR006689">
    <property type="entry name" value="Small_GTPase_ARF/SAR"/>
</dbReference>
<evidence type="ECO:0000256" key="16">
    <source>
        <dbReference type="PIRSR" id="PIRSR606689-2"/>
    </source>
</evidence>
<evidence type="ECO:0000256" key="10">
    <source>
        <dbReference type="ARBA" id="ARBA00022829"/>
    </source>
</evidence>
<evidence type="ECO:0000256" key="15">
    <source>
        <dbReference type="PIRSR" id="PIRSR606689-1"/>
    </source>
</evidence>
<evidence type="ECO:0000256" key="12">
    <source>
        <dbReference type="ARBA" id="ARBA00023228"/>
    </source>
</evidence>
<keyword evidence="20" id="KW-1185">Reference proteome</keyword>
<dbReference type="GO" id="GO:0051607">
    <property type="term" value="P:defense response to virus"/>
    <property type="evidence" value="ECO:0007669"/>
    <property type="project" value="UniProtKB-ARBA"/>
</dbReference>
<dbReference type="InterPro" id="IPR027417">
    <property type="entry name" value="P-loop_NTPase"/>
</dbReference>
<dbReference type="SMART" id="SM00178">
    <property type="entry name" value="SAR"/>
    <property type="match status" value="1"/>
</dbReference>
<dbReference type="GO" id="GO:0046872">
    <property type="term" value="F:metal ion binding"/>
    <property type="evidence" value="ECO:0007669"/>
    <property type="project" value="UniProtKB-KW"/>
</dbReference>
<keyword evidence="7 15" id="KW-0547">Nucleotide-binding</keyword>
<evidence type="ECO:0000256" key="2">
    <source>
        <dbReference type="ARBA" id="ARBA00004414"/>
    </source>
</evidence>
<dbReference type="GO" id="GO:0003924">
    <property type="term" value="F:GTPase activity"/>
    <property type="evidence" value="ECO:0007669"/>
    <property type="project" value="InterPro"/>
</dbReference>
<dbReference type="Gene3D" id="3.40.50.300">
    <property type="entry name" value="P-loop containing nucleotide triphosphate hydrolases"/>
    <property type="match status" value="1"/>
</dbReference>
<dbReference type="EMBL" id="JACGWL010000010">
    <property type="protein sequence ID" value="KAK4393478.1"/>
    <property type="molecule type" value="Genomic_DNA"/>
</dbReference>
<dbReference type="NCBIfam" id="TIGR00756">
    <property type="entry name" value="PPR"/>
    <property type="match status" value="2"/>
</dbReference>
<evidence type="ECO:0000256" key="4">
    <source>
        <dbReference type="ARBA" id="ARBA00010290"/>
    </source>
</evidence>
<keyword evidence="5" id="KW-0132">Cell division</keyword>
<feature type="binding site" evidence="15">
    <location>
        <position position="54"/>
    </location>
    <ligand>
        <name>GTP</name>
        <dbReference type="ChEBI" id="CHEBI:37565"/>
    </ligand>
</feature>
<accession>A0AAE1WHR2</accession>
<evidence type="ECO:0000256" key="9">
    <source>
        <dbReference type="ARBA" id="ARBA00022776"/>
    </source>
</evidence>
<keyword evidence="16" id="KW-0479">Metal-binding</keyword>
<dbReference type="PROSITE" id="PS51419">
    <property type="entry name" value="RAB"/>
    <property type="match status" value="1"/>
</dbReference>
<keyword evidence="8" id="KW-0967">Endosome</keyword>
<keyword evidence="9" id="KW-0131">Cell cycle</keyword>
<feature type="region of interest" description="Disordered" evidence="18">
    <location>
        <begin position="245"/>
        <end position="264"/>
    </location>
</feature>
<dbReference type="SUPFAM" id="SSF52540">
    <property type="entry name" value="P-loop containing nucleoside triphosphate hydrolases"/>
    <property type="match status" value="1"/>
</dbReference>
<evidence type="ECO:0000256" key="17">
    <source>
        <dbReference type="PROSITE-ProRule" id="PRU00708"/>
    </source>
</evidence>
<proteinExistence type="inferred from homology"/>
<evidence type="ECO:0000256" key="13">
    <source>
        <dbReference type="ARBA" id="ARBA00058702"/>
    </source>
</evidence>
<dbReference type="AlphaFoldDB" id="A0AAE1WHR2"/>
<dbReference type="GO" id="GO:0005525">
    <property type="term" value="F:GTP binding"/>
    <property type="evidence" value="ECO:0007669"/>
    <property type="project" value="UniProtKB-KW"/>
</dbReference>
<dbReference type="Gene3D" id="1.25.40.10">
    <property type="entry name" value="Tetratricopeptide repeat domain"/>
    <property type="match status" value="3"/>
</dbReference>
<evidence type="ECO:0000313" key="20">
    <source>
        <dbReference type="Proteomes" id="UP001289374"/>
    </source>
</evidence>
<reference evidence="19" key="2">
    <citation type="journal article" date="2024" name="Plant">
        <title>Genomic evolution and insights into agronomic trait innovations of Sesamum species.</title>
        <authorList>
            <person name="Miao H."/>
            <person name="Wang L."/>
            <person name="Qu L."/>
            <person name="Liu H."/>
            <person name="Sun Y."/>
            <person name="Le M."/>
            <person name="Wang Q."/>
            <person name="Wei S."/>
            <person name="Zheng Y."/>
            <person name="Lin W."/>
            <person name="Duan Y."/>
            <person name="Cao H."/>
            <person name="Xiong S."/>
            <person name="Wang X."/>
            <person name="Wei L."/>
            <person name="Li C."/>
            <person name="Ma Q."/>
            <person name="Ju M."/>
            <person name="Zhao R."/>
            <person name="Li G."/>
            <person name="Mu C."/>
            <person name="Tian Q."/>
            <person name="Mei H."/>
            <person name="Zhang T."/>
            <person name="Gao T."/>
            <person name="Zhang H."/>
        </authorList>
    </citation>
    <scope>NUCLEOTIDE SEQUENCE</scope>
    <source>
        <strain evidence="19">K16</strain>
    </source>
</reference>
<dbReference type="PANTHER" id="PTHR46935:SF2">
    <property type="entry name" value="PENTACOTRIPEPTIDE-REPEAT REGION OF PRORP DOMAIN-CONTAINING PROTEIN"/>
    <property type="match status" value="1"/>
</dbReference>
<dbReference type="GO" id="GO:0005765">
    <property type="term" value="C:lysosomal membrane"/>
    <property type="evidence" value="ECO:0007669"/>
    <property type="project" value="UniProtKB-SubCell"/>
</dbReference>
<keyword evidence="11 15" id="KW-0342">GTP-binding</keyword>
<evidence type="ECO:0000256" key="6">
    <source>
        <dbReference type="ARBA" id="ARBA00022737"/>
    </source>
</evidence>
<comment type="similarity">
    <text evidence="4">Belongs to the small GTPase superfamily. Arf family.</text>
</comment>
<feature type="binding site" evidence="16">
    <location>
        <position position="32"/>
    </location>
    <ligand>
        <name>Mg(2+)</name>
        <dbReference type="ChEBI" id="CHEBI:18420"/>
    </ligand>
</feature>
<dbReference type="GO" id="GO:0051301">
    <property type="term" value="P:cell division"/>
    <property type="evidence" value="ECO:0007669"/>
    <property type="project" value="UniProtKB-KW"/>
</dbReference>
<dbReference type="InterPro" id="IPR011990">
    <property type="entry name" value="TPR-like_helical_dom_sf"/>
</dbReference>
<evidence type="ECO:0000313" key="19">
    <source>
        <dbReference type="EMBL" id="KAK4393478.1"/>
    </source>
</evidence>
<evidence type="ECO:0000256" key="8">
    <source>
        <dbReference type="ARBA" id="ARBA00022753"/>
    </source>
</evidence>
<protein>
    <submittedName>
        <fullName evidence="19">Pentatricopeptide repeat-containing protein, chloroplastic</fullName>
    </submittedName>
</protein>
<evidence type="ECO:0000256" key="1">
    <source>
        <dbReference type="ARBA" id="ARBA00004186"/>
    </source>
</evidence>
<sequence>MELSLIGLQNAGKTSLVNVVATGGYSEDMIPTVGFNMRKVTKGNVTIKLWDLGGQPRFRSMWERYCRAVSAIVYVVDAADHDNISISRSELHDLLSKPSLSGIPLLVLGNKIDKPQALSKQALTDQMGLKSITDREVCCFMISCKNSTNIDQIAHSSFWPDKATMLSSKLSMLNCVPSLQISVSLPVSFISSMEASTGPLSLPPHPNLENIKHKLLKHGVHPTPRILHNLRKKELQKSNRRLTKLNSKLPPPLTDAQKQSISEESHFQMIKSEYKKFTKSVRNEENEKLVGRPWERLERLRLRELSSDNMEYDGERLNPEHLRELSDIIECERDKFSWLLDNDIELEEGWFENDGRRWAPPKRSETEAIRFLIDRTERERLEVCADYEILGLQFTEGQMLKIVEGLGDKGQWRHAFSVVEWVYNSKEHRHFKSRFVYTKLLAVLGRARRPREALQVFNLMRGDAHIYPDMAAYHSLAVTLGQAGFLKELLNVIESVKAKPKKIRNMRRKNWNPELLPDIVIFNAVLNACVSTCQWKGVSWVFQQLRKNGLRPNGASYGLAMEVMLKSGKYDLVHDFFGKMKRNGEALKAVTYKVLVRAFREEGKVDEAVQAVRDMERRGLIGTASVYYELARCLCFYGRWQDAILEIEKLKNVRPTRPLAVTFTGMILSSMDGGHVNDCVSLYEHSKTLISPDIGLVNAMLKVYGRNDMFLKAKELFEETMRSYLGSEIGESGHGSSPKADVYTFSSMLEVAASALQWEYFEYVYKEMTLSGHQLDHHKHSALLVEASRAGKWHLLEHAFDSILEAGEIPPVSFFTEMGCQAITRDDYERAANIINTMAHAPFQVSFQEWINLFERNSDRIDRASLNKLQEQLVSCDLVKEATVLNLCRALQFICGCCEDSMNLIPSTGPRMDELPKDSCDGQNLPANTAGSHLDWNLNILEGRSINTTHNDNCMSNSRLEEDRVSDEASSLSDKMHEGNAWACTTRLSDHFNYDSLSKISPSYSYMDFEHIEHEDSDGDEFNFELIIPSSEVDDSLECAVPSAYEILESWKKK</sequence>
<comment type="subunit">
    <text evidence="14">Interacts with tubulin.</text>
</comment>
<dbReference type="Proteomes" id="UP001289374">
    <property type="component" value="Unassembled WGS sequence"/>
</dbReference>
<keyword evidence="6" id="KW-0677">Repeat</keyword>
<gene>
    <name evidence="19" type="ORF">Sango_1818600</name>
</gene>
<feature type="binding site" evidence="15">
    <location>
        <begin position="110"/>
        <end position="113"/>
    </location>
    <ligand>
        <name>GTP</name>
        <dbReference type="ChEBI" id="CHEBI:37565"/>
    </ligand>
</feature>
<dbReference type="GO" id="GO:0007059">
    <property type="term" value="P:chromosome segregation"/>
    <property type="evidence" value="ECO:0007669"/>
    <property type="project" value="UniProtKB-KW"/>
</dbReference>
<dbReference type="GO" id="GO:0009658">
    <property type="term" value="P:chloroplast organization"/>
    <property type="evidence" value="ECO:0007669"/>
    <property type="project" value="InterPro"/>
</dbReference>
<organism evidence="19 20">
    <name type="scientific">Sesamum angolense</name>
    <dbReference type="NCBI Taxonomy" id="2727404"/>
    <lineage>
        <taxon>Eukaryota</taxon>
        <taxon>Viridiplantae</taxon>
        <taxon>Streptophyta</taxon>
        <taxon>Embryophyta</taxon>
        <taxon>Tracheophyta</taxon>
        <taxon>Spermatophyta</taxon>
        <taxon>Magnoliopsida</taxon>
        <taxon>eudicotyledons</taxon>
        <taxon>Gunneridae</taxon>
        <taxon>Pentapetalae</taxon>
        <taxon>asterids</taxon>
        <taxon>lamiids</taxon>
        <taxon>Lamiales</taxon>
        <taxon>Pedaliaceae</taxon>
        <taxon>Sesamum</taxon>
    </lineage>
</organism>
<dbReference type="PRINTS" id="PR00328">
    <property type="entry name" value="SAR1GTPBP"/>
</dbReference>
<dbReference type="InterPro" id="IPR044154">
    <property type="entry name" value="Arl8a/8b"/>
</dbReference>
<evidence type="ECO:0000256" key="18">
    <source>
        <dbReference type="SAM" id="MobiDB-lite"/>
    </source>
</evidence>
<dbReference type="Pfam" id="PF01535">
    <property type="entry name" value="PPR"/>
    <property type="match status" value="3"/>
</dbReference>
<keyword evidence="16" id="KW-0460">Magnesium</keyword>
<dbReference type="GO" id="GO:0015031">
    <property type="term" value="P:protein transport"/>
    <property type="evidence" value="ECO:0007669"/>
    <property type="project" value="InterPro"/>
</dbReference>
<evidence type="ECO:0000256" key="11">
    <source>
        <dbReference type="ARBA" id="ARBA00023134"/>
    </source>
</evidence>
<dbReference type="PANTHER" id="PTHR46935">
    <property type="entry name" value="OS01G0674700 PROTEIN"/>
    <property type="match status" value="1"/>
</dbReference>
<evidence type="ECO:0000256" key="5">
    <source>
        <dbReference type="ARBA" id="ARBA00022618"/>
    </source>
</evidence>
<dbReference type="PROSITE" id="PS51375">
    <property type="entry name" value="PPR"/>
    <property type="match status" value="2"/>
</dbReference>
<dbReference type="CDD" id="cd04159">
    <property type="entry name" value="Arl10_like"/>
    <property type="match status" value="1"/>
</dbReference>
<dbReference type="InterPro" id="IPR005225">
    <property type="entry name" value="Small_GTP-bd"/>
</dbReference>
<dbReference type="InterPro" id="IPR002885">
    <property type="entry name" value="PPR_rpt"/>
</dbReference>
<comment type="subcellular location">
    <subcellularLocation>
        <location evidence="1">Cytoplasm</location>
        <location evidence="1">Cytoskeleton</location>
        <location evidence="1">Spindle</location>
    </subcellularLocation>
    <subcellularLocation>
        <location evidence="2">Late endosome membrane</location>
    </subcellularLocation>
    <subcellularLocation>
        <location evidence="3">Lysosome membrane</location>
    </subcellularLocation>
</comment>
<dbReference type="GO" id="GO:0005819">
    <property type="term" value="C:spindle"/>
    <property type="evidence" value="ECO:0007669"/>
    <property type="project" value="UniProtKB-SubCell"/>
</dbReference>
<dbReference type="PROSITE" id="PS51422">
    <property type="entry name" value="SAR1"/>
    <property type="match status" value="1"/>
</dbReference>
<evidence type="ECO:0000256" key="14">
    <source>
        <dbReference type="ARBA" id="ARBA00064590"/>
    </source>
</evidence>
<dbReference type="NCBIfam" id="TIGR00231">
    <property type="entry name" value="small_GTP"/>
    <property type="match status" value="1"/>
</dbReference>
<dbReference type="SMART" id="SM00175">
    <property type="entry name" value="RAB"/>
    <property type="match status" value="1"/>
</dbReference>
<dbReference type="SMART" id="SM00177">
    <property type="entry name" value="ARF"/>
    <property type="match status" value="1"/>
</dbReference>
<dbReference type="SUPFAM" id="SSF48452">
    <property type="entry name" value="TPR-like"/>
    <property type="match status" value="1"/>
</dbReference>
<evidence type="ECO:0000256" key="7">
    <source>
        <dbReference type="ARBA" id="ARBA00022741"/>
    </source>
</evidence>
<evidence type="ECO:0000256" key="3">
    <source>
        <dbReference type="ARBA" id="ARBA00004656"/>
    </source>
</evidence>
<keyword evidence="9" id="KW-0498">Mitosis</keyword>
<dbReference type="GO" id="GO:0009507">
    <property type="term" value="C:chloroplast"/>
    <property type="evidence" value="ECO:0007669"/>
    <property type="project" value="TreeGrafter"/>
</dbReference>
<dbReference type="InterPro" id="IPR044645">
    <property type="entry name" value="DG1/EMB2279-like"/>
</dbReference>
<dbReference type="Pfam" id="PF00025">
    <property type="entry name" value="Arf"/>
    <property type="match status" value="1"/>
</dbReference>
<keyword evidence="10" id="KW-0159">Chromosome partition</keyword>
<name>A0AAE1WHR2_9LAMI</name>
<dbReference type="FunFam" id="3.40.50.300:FF:000441">
    <property type="entry name" value="ADP-ribosylation factor-like protein 8a"/>
    <property type="match status" value="1"/>
</dbReference>
<keyword evidence="12" id="KW-0458">Lysosome</keyword>
<reference evidence="19" key="1">
    <citation type="submission" date="2020-06" db="EMBL/GenBank/DDBJ databases">
        <authorList>
            <person name="Li T."/>
            <person name="Hu X."/>
            <person name="Zhang T."/>
            <person name="Song X."/>
            <person name="Zhang H."/>
            <person name="Dai N."/>
            <person name="Sheng W."/>
            <person name="Hou X."/>
            <person name="Wei L."/>
        </authorList>
    </citation>
    <scope>NUCLEOTIDE SEQUENCE</scope>
    <source>
        <strain evidence="19">K16</strain>
        <tissue evidence="19">Leaf</tissue>
    </source>
</reference>
<feature type="repeat" description="PPR" evidence="17">
    <location>
        <begin position="518"/>
        <end position="552"/>
    </location>
</feature>